<sequence length="307" mass="32861">MMAAEKKSSTPNRPFLRRIVVTLGPLEEWRGKSRGEIVQFKSDGTLEGLRVTGTFQKTLMGMPQPSQISIYNLSRDTRNAIKGSLTKITVEAGWNNTDLRKVFQGSIMSSSSERNGPDIVTKLVALPGYGSLVRGVSSVTFGAGTPVSVAAQKLASDLPGMTVQGGNFQGVAGNIGPRGWSYAGATKDGLTRLGEEHGFSWSVQDGEVTAIGDRFMLGSYVELNGENGGLISIAPTLTGPMQIQSGVKIKALYVPGISAGHSIKVTSTLNPRLSGTYRIHTMSINIDAYSEAWTMDIESFRFPPGKK</sequence>
<dbReference type="Proteomes" id="UP000006034">
    <property type="component" value="Unassembled WGS sequence"/>
</dbReference>
<dbReference type="AlphaFoldDB" id="E5Y1Y1"/>
<reference evidence="1 2" key="2">
    <citation type="submission" date="2013-04" db="EMBL/GenBank/DDBJ databases">
        <title>The Genome Sequence of Bilophila wadsworthia 3_1_6.</title>
        <authorList>
            <consortium name="The Broad Institute Genomics Platform"/>
            <person name="Earl A."/>
            <person name="Ward D."/>
            <person name="Feldgarden M."/>
            <person name="Gevers D."/>
            <person name="Sibley C."/>
            <person name="Strauss J."/>
            <person name="Allen-Vercoe E."/>
            <person name="Walker B."/>
            <person name="Young S."/>
            <person name="Zeng Q."/>
            <person name="Gargeya S."/>
            <person name="Fitzgerald M."/>
            <person name="Haas B."/>
            <person name="Abouelleil A."/>
            <person name="Allen A.W."/>
            <person name="Alvarado L."/>
            <person name="Arachchi H.M."/>
            <person name="Berlin A.M."/>
            <person name="Chapman S.B."/>
            <person name="Gainer-Dewar J."/>
            <person name="Goldberg J."/>
            <person name="Griggs A."/>
            <person name="Gujja S."/>
            <person name="Hansen M."/>
            <person name="Howarth C."/>
            <person name="Imamovic A."/>
            <person name="Ireland A."/>
            <person name="Larimer J."/>
            <person name="McCowan C."/>
            <person name="Murphy C."/>
            <person name="Pearson M."/>
            <person name="Poon T.W."/>
            <person name="Priest M."/>
            <person name="Roberts A."/>
            <person name="Saif S."/>
            <person name="Shea T."/>
            <person name="Sisk P."/>
            <person name="Sykes S."/>
            <person name="Wortman J."/>
            <person name="Nusbaum C."/>
            <person name="Birren B."/>
        </authorList>
    </citation>
    <scope>NUCLEOTIDE SEQUENCE [LARGE SCALE GENOMIC DNA]</scope>
    <source>
        <strain evidence="1 2">3_1_6</strain>
    </source>
</reference>
<reference evidence="1 2" key="1">
    <citation type="submission" date="2010-10" db="EMBL/GenBank/DDBJ databases">
        <authorList>
            <consortium name="The Broad Institute Genome Sequencing Platform"/>
            <person name="Ward D."/>
            <person name="Earl A."/>
            <person name="Feldgarden M."/>
            <person name="Young S.K."/>
            <person name="Gargeya S."/>
            <person name="Zeng Q."/>
            <person name="Alvarado L."/>
            <person name="Berlin A."/>
            <person name="Bochicchio J."/>
            <person name="Chapman S.B."/>
            <person name="Chen Z."/>
            <person name="Freedman E."/>
            <person name="Gellesch M."/>
            <person name="Goldberg J."/>
            <person name="Griggs A."/>
            <person name="Gujja S."/>
            <person name="Heilman E."/>
            <person name="Heiman D."/>
            <person name="Howarth C."/>
            <person name="Mehta T."/>
            <person name="Neiman D."/>
            <person name="Pearson M."/>
            <person name="Roberts A."/>
            <person name="Saif S."/>
            <person name="Shea T."/>
            <person name="Shenoy N."/>
            <person name="Sisk P."/>
            <person name="Stolte C."/>
            <person name="Sykes S."/>
            <person name="White J."/>
            <person name="Yandava C."/>
            <person name="Allen-Vercoe E."/>
            <person name="Sibley C."/>
            <person name="Ambrose C.E."/>
            <person name="Strauss J."/>
            <person name="Daigneault M."/>
            <person name="Haas B."/>
            <person name="Nusbaum C."/>
            <person name="Birren B."/>
        </authorList>
    </citation>
    <scope>NUCLEOTIDE SEQUENCE [LARGE SCALE GENOMIC DNA]</scope>
    <source>
        <strain evidence="1 2">3_1_6</strain>
    </source>
</reference>
<dbReference type="InterPro" id="IPR054496">
    <property type="entry name" value="E217_GP41"/>
</dbReference>
<organism evidence="1 2">
    <name type="scientific">Bilophila wadsworthia (strain 3_1_6)</name>
    <dbReference type="NCBI Taxonomy" id="563192"/>
    <lineage>
        <taxon>Bacteria</taxon>
        <taxon>Pseudomonadati</taxon>
        <taxon>Thermodesulfobacteriota</taxon>
        <taxon>Desulfovibrionia</taxon>
        <taxon>Desulfovibrionales</taxon>
        <taxon>Desulfovibrionaceae</taxon>
        <taxon>Bilophila</taxon>
    </lineage>
</organism>
<protein>
    <submittedName>
        <fullName evidence="1">Uncharacterized protein</fullName>
    </submittedName>
</protein>
<proteinExistence type="predicted"/>
<keyword evidence="2" id="KW-1185">Reference proteome</keyword>
<dbReference type="STRING" id="563192.HMPREF0179_00190"/>
<gene>
    <name evidence="1" type="ORF">HMPREF0179_00190</name>
</gene>
<comment type="caution">
    <text evidence="1">The sequence shown here is derived from an EMBL/GenBank/DDBJ whole genome shotgun (WGS) entry which is preliminary data.</text>
</comment>
<evidence type="ECO:0000313" key="2">
    <source>
        <dbReference type="Proteomes" id="UP000006034"/>
    </source>
</evidence>
<dbReference type="HOGENOM" id="CLU_905078_0_0_7"/>
<evidence type="ECO:0000313" key="1">
    <source>
        <dbReference type="EMBL" id="EFV46008.1"/>
    </source>
</evidence>
<name>E5Y1Y1_BILW3</name>
<dbReference type="Pfam" id="PF22759">
    <property type="entry name" value="E217_GP41"/>
    <property type="match status" value="1"/>
</dbReference>
<accession>E5Y1Y1</accession>
<dbReference type="EMBL" id="ADCP02000002">
    <property type="protein sequence ID" value="EFV46008.1"/>
    <property type="molecule type" value="Genomic_DNA"/>
</dbReference>